<dbReference type="SUPFAM" id="SSF55347">
    <property type="entry name" value="Glyceraldehyde-3-phosphate dehydrogenase-like, C-terminal domain"/>
    <property type="match status" value="1"/>
</dbReference>
<reference evidence="2 3" key="1">
    <citation type="submission" date="2007-03" db="EMBL/GenBank/DDBJ databases">
        <authorList>
            <person name="Fulton L."/>
            <person name="Clifton S."/>
            <person name="Fulton B."/>
            <person name="Xu J."/>
            <person name="Minx P."/>
            <person name="Pepin K.H."/>
            <person name="Johnson M."/>
            <person name="Thiruvilangam P."/>
            <person name="Bhonagiri V."/>
            <person name="Nash W.E."/>
            <person name="Mardis E.R."/>
            <person name="Wilson R.K."/>
        </authorList>
    </citation>
    <scope>NUCLEOTIDE SEQUENCE [LARGE SCALE GENOMIC DNA]</scope>
    <source>
        <strain evidence="2 3">ATCC 27756</strain>
    </source>
</reference>
<organism evidence="2 3">
    <name type="scientific">[Ruminococcus] torques ATCC 27756</name>
    <dbReference type="NCBI Taxonomy" id="411460"/>
    <lineage>
        <taxon>Bacteria</taxon>
        <taxon>Bacillati</taxon>
        <taxon>Bacillota</taxon>
        <taxon>Clostridia</taxon>
        <taxon>Lachnospirales</taxon>
        <taxon>Lachnospiraceae</taxon>
        <taxon>Mediterraneibacter</taxon>
    </lineage>
</organism>
<evidence type="ECO:0000259" key="1">
    <source>
        <dbReference type="Pfam" id="PF01408"/>
    </source>
</evidence>
<sequence>MKMKKVNIGVAGLGFGKEFAAIYCDHPLVDKVAICTRNPETLNKVGEELGIPEELRFTNYDDMISHEELDAIHIVTPIKEHYPQSIKALRAGKHTACTVPMATSLDELREIVKTSREVGKIYTMMETSLYTREYLYVKRLKENGELGKIQYLKGDHMQNMSLEGWGDYWQGFPPFWYGTHVLSPILDLAGTTAKSVRCLGSGRVNKERAEHYGCPYAVETATFRLRNSDIVAEAHRCLFETVRQVRECFDVYGDKMSFEWEPTVDEGHTIFTGIDDFTKFTAPDTAELLPKEIQKYTLRSAIKDPNQPSFIQGSGHGGSHPHLCNEFVNAIVEGRQPYMDAVRSANYTAAGICAQESADHGGAEVEIPDFAEEF</sequence>
<dbReference type="InterPro" id="IPR000683">
    <property type="entry name" value="Gfo/Idh/MocA-like_OxRdtase_N"/>
</dbReference>
<name>A5KKM1_9FIRM</name>
<comment type="caution">
    <text evidence="2">The sequence shown here is derived from an EMBL/GenBank/DDBJ whole genome shotgun (WGS) entry which is preliminary data.</text>
</comment>
<dbReference type="Proteomes" id="UP000003577">
    <property type="component" value="Unassembled WGS sequence"/>
</dbReference>
<evidence type="ECO:0000313" key="3">
    <source>
        <dbReference type="Proteomes" id="UP000003577"/>
    </source>
</evidence>
<dbReference type="InterPro" id="IPR036291">
    <property type="entry name" value="NAD(P)-bd_dom_sf"/>
</dbReference>
<proteinExistence type="predicted"/>
<protein>
    <submittedName>
        <fullName evidence="2">Oxidoreductase, NAD-binding domain protein</fullName>
    </submittedName>
</protein>
<dbReference type="GO" id="GO:0000166">
    <property type="term" value="F:nucleotide binding"/>
    <property type="evidence" value="ECO:0007669"/>
    <property type="project" value="InterPro"/>
</dbReference>
<accession>A5KKM1</accession>
<gene>
    <name evidence="2" type="ORF">RUMTOR_00774</name>
</gene>
<dbReference type="Gene3D" id="3.30.360.10">
    <property type="entry name" value="Dihydrodipicolinate Reductase, domain 2"/>
    <property type="match status" value="1"/>
</dbReference>
<dbReference type="Pfam" id="PF01408">
    <property type="entry name" value="GFO_IDH_MocA"/>
    <property type="match status" value="1"/>
</dbReference>
<dbReference type="SUPFAM" id="SSF51735">
    <property type="entry name" value="NAD(P)-binding Rossmann-fold domains"/>
    <property type="match status" value="1"/>
</dbReference>
<dbReference type="PANTHER" id="PTHR43249:SF1">
    <property type="entry name" value="D-GLUCOSIDE 3-DEHYDROGENASE"/>
    <property type="match status" value="1"/>
</dbReference>
<reference evidence="2 3" key="2">
    <citation type="submission" date="2007-04" db="EMBL/GenBank/DDBJ databases">
        <title>Draft genome sequence of Ruminococcus torques (ATCC 27756).</title>
        <authorList>
            <person name="Sudarsanam P."/>
            <person name="Ley R."/>
            <person name="Guruge J."/>
            <person name="Turnbaugh P.J."/>
            <person name="Mahowald M."/>
            <person name="Liep D."/>
            <person name="Gordon J."/>
        </authorList>
    </citation>
    <scope>NUCLEOTIDE SEQUENCE [LARGE SCALE GENOMIC DNA]</scope>
    <source>
        <strain evidence="2 3">ATCC 27756</strain>
    </source>
</reference>
<dbReference type="HOGENOM" id="CLU_057076_0_0_9"/>
<feature type="domain" description="Gfo/Idh/MocA-like oxidoreductase N-terminal" evidence="1">
    <location>
        <begin position="6"/>
        <end position="124"/>
    </location>
</feature>
<dbReference type="Gene3D" id="3.40.50.720">
    <property type="entry name" value="NAD(P)-binding Rossmann-like Domain"/>
    <property type="match status" value="1"/>
</dbReference>
<dbReference type="AlphaFoldDB" id="A5KKM1"/>
<dbReference type="EMBL" id="AAVP02000002">
    <property type="protein sequence ID" value="EDK24972.1"/>
    <property type="molecule type" value="Genomic_DNA"/>
</dbReference>
<dbReference type="PANTHER" id="PTHR43249">
    <property type="entry name" value="UDP-N-ACETYL-2-AMINO-2-DEOXY-D-GLUCURONATE OXIDASE"/>
    <property type="match status" value="1"/>
</dbReference>
<dbReference type="PaxDb" id="411460-RUMTOR_00774"/>
<dbReference type="InterPro" id="IPR052515">
    <property type="entry name" value="Gfo/Idh/MocA_Oxidoreductase"/>
</dbReference>
<evidence type="ECO:0000313" key="2">
    <source>
        <dbReference type="EMBL" id="EDK24972.1"/>
    </source>
</evidence>